<proteinExistence type="predicted"/>
<reference evidence="2 3" key="1">
    <citation type="submission" date="2018-08" db="EMBL/GenBank/DDBJ databases">
        <title>Genomic Encyclopedia of Archaeal and Bacterial Type Strains, Phase II (KMG-II): from individual species to whole genera.</title>
        <authorList>
            <person name="Goeker M."/>
        </authorList>
    </citation>
    <scope>NUCLEOTIDE SEQUENCE [LARGE SCALE GENOMIC DNA]</scope>
    <source>
        <strain evidence="2 3">DSM 45791</strain>
    </source>
</reference>
<name>A0A3E0HVS3_9PSEU</name>
<dbReference type="RefSeq" id="WP_116174591.1">
    <property type="nucleotide sequence ID" value="NZ_CP144375.1"/>
</dbReference>
<keyword evidence="3" id="KW-1185">Reference proteome</keyword>
<evidence type="ECO:0000313" key="3">
    <source>
        <dbReference type="Proteomes" id="UP000256269"/>
    </source>
</evidence>
<protein>
    <recommendedName>
        <fullName evidence="4">SdrD B-like protein</fullName>
    </recommendedName>
</protein>
<dbReference type="SUPFAM" id="SSF117074">
    <property type="entry name" value="Hypothetical protein PA1324"/>
    <property type="match status" value="1"/>
</dbReference>
<evidence type="ECO:0000256" key="1">
    <source>
        <dbReference type="SAM" id="SignalP"/>
    </source>
</evidence>
<comment type="caution">
    <text evidence="2">The sequence shown here is derived from an EMBL/GenBank/DDBJ whole genome shotgun (WGS) entry which is preliminary data.</text>
</comment>
<dbReference type="Gene3D" id="2.60.40.10">
    <property type="entry name" value="Immunoglobulins"/>
    <property type="match status" value="1"/>
</dbReference>
<dbReference type="OrthoDB" id="3694469at2"/>
<dbReference type="InterPro" id="IPR013783">
    <property type="entry name" value="Ig-like_fold"/>
</dbReference>
<dbReference type="EMBL" id="QUNO01000004">
    <property type="protein sequence ID" value="REH50065.1"/>
    <property type="molecule type" value="Genomic_DNA"/>
</dbReference>
<keyword evidence="1" id="KW-0732">Signal</keyword>
<organism evidence="2 3">
    <name type="scientific">Kutzneria buriramensis</name>
    <dbReference type="NCBI Taxonomy" id="1045776"/>
    <lineage>
        <taxon>Bacteria</taxon>
        <taxon>Bacillati</taxon>
        <taxon>Actinomycetota</taxon>
        <taxon>Actinomycetes</taxon>
        <taxon>Pseudonocardiales</taxon>
        <taxon>Pseudonocardiaceae</taxon>
        <taxon>Kutzneria</taxon>
    </lineage>
</organism>
<dbReference type="GO" id="GO:0005975">
    <property type="term" value="P:carbohydrate metabolic process"/>
    <property type="evidence" value="ECO:0007669"/>
    <property type="project" value="UniProtKB-ARBA"/>
</dbReference>
<accession>A0A3E0HVS3</accession>
<gene>
    <name evidence="2" type="ORF">BCF44_104333</name>
</gene>
<dbReference type="Proteomes" id="UP000256269">
    <property type="component" value="Unassembled WGS sequence"/>
</dbReference>
<evidence type="ECO:0000313" key="2">
    <source>
        <dbReference type="EMBL" id="REH50065.1"/>
    </source>
</evidence>
<evidence type="ECO:0008006" key="4">
    <source>
        <dbReference type="Google" id="ProtNLM"/>
    </source>
</evidence>
<dbReference type="AlphaFoldDB" id="A0A3E0HVS3"/>
<feature type="signal peptide" evidence="1">
    <location>
        <begin position="1"/>
        <end position="29"/>
    </location>
</feature>
<sequence>MGYSLLRRIAVGSGALTVALTTAFGGVAAAVPQSVPSFDLTVALGQSTYNSGDDVTGSITITNTGSTDADGLSLVISNTNLQPEPQDWMNQWYGGRASLAHGASVVLPFRETILDGGKPIAVEAEVQGFNFAKDSNIATAAVIATRGSVDGVLYLDANGNGQYDAGEGLAGIDVSVSGGAPWHSEPAVKTNQDGHFAFTDIPSGAYSPAVDAGLVLPYTTWHVKDQTLPITLEARHKVSDALTAVVALDSDTYAADDTTHTTVTLTNNGDHDLPGITAKCDLSGEPNTLGQNMTGWGDLQAGQGVTVPAHATLTRQVSEPVPAGALSYGHIYLGCLFGQFGAGYEDGAAVSNTVSARVTA</sequence>
<feature type="chain" id="PRO_5017659321" description="SdrD B-like protein" evidence="1">
    <location>
        <begin position="30"/>
        <end position="360"/>
    </location>
</feature>